<organism evidence="1 2">
    <name type="scientific">Pseudohoeflea coraliihabitans</name>
    <dbReference type="NCBI Taxonomy" id="2860393"/>
    <lineage>
        <taxon>Bacteria</taxon>
        <taxon>Pseudomonadati</taxon>
        <taxon>Pseudomonadota</taxon>
        <taxon>Alphaproteobacteria</taxon>
        <taxon>Hyphomicrobiales</taxon>
        <taxon>Rhizobiaceae</taxon>
        <taxon>Pseudohoeflea</taxon>
    </lineage>
</organism>
<dbReference type="RefSeq" id="WP_219203606.1">
    <property type="nucleotide sequence ID" value="NZ_JAHWQX010000011.1"/>
</dbReference>
<gene>
    <name evidence="1" type="ORF">KY465_18505</name>
</gene>
<accession>A0ABS6WTI9</accession>
<protein>
    <recommendedName>
        <fullName evidence="3">Calcineurin-like phosphoesterase domain-containing protein</fullName>
    </recommendedName>
</protein>
<evidence type="ECO:0008006" key="3">
    <source>
        <dbReference type="Google" id="ProtNLM"/>
    </source>
</evidence>
<dbReference type="EMBL" id="JAHWQX010000011">
    <property type="protein sequence ID" value="MBW3099278.1"/>
    <property type="molecule type" value="Genomic_DNA"/>
</dbReference>
<dbReference type="Proteomes" id="UP001430804">
    <property type="component" value="Unassembled WGS sequence"/>
</dbReference>
<comment type="caution">
    <text evidence="1">The sequence shown here is derived from an EMBL/GenBank/DDBJ whole genome shotgun (WGS) entry which is preliminary data.</text>
</comment>
<sequence>MRAGGLTDAEALERYRAYVQNDRSYRHAAIALGLGKNGDKTVKRGVEVAQRRGLHLSDGVRATLERSGVSPTEARGGWIHNYDEDGKKRGTTWWKAPDLATEDQLERIRAAFSDIPPAPAIIKPDHVQESSVAFFPHSDWHLGSVVSAERAGRDYNPKIAVEILRDGFAQCHAAIESSKTAIILNNGDLLHANDDTDATPGHKHRLKVEGTHEDNLLIAVHSTIWMIDTALERHERVIYVANPGNHDPSVPGPLRIALGMRYRDEPRVTIEQRQRHMWTWQEGRLFLSADHGDTRKPKDIAADIPTRFPEKFGKARHWYLFTGHVHTPEQNTFGGIMHKCLPALCRVDTYADDRGHTDRSAMTAMRFDLQGGLKNEHTVNL</sequence>
<evidence type="ECO:0000313" key="2">
    <source>
        <dbReference type="Proteomes" id="UP001430804"/>
    </source>
</evidence>
<proteinExistence type="predicted"/>
<evidence type="ECO:0000313" key="1">
    <source>
        <dbReference type="EMBL" id="MBW3099278.1"/>
    </source>
</evidence>
<reference evidence="1" key="1">
    <citation type="submission" date="2021-07" db="EMBL/GenBank/DDBJ databases">
        <title>Pseudohoeflea marina sp. nov. a polyhydroxyalcanoate-producing bacterium.</title>
        <authorList>
            <person name="Zheng W."/>
            <person name="Yu S."/>
            <person name="Huang Y."/>
        </authorList>
    </citation>
    <scope>NUCLEOTIDE SEQUENCE</scope>
    <source>
        <strain evidence="1">DP4N28-3</strain>
    </source>
</reference>
<keyword evidence="2" id="KW-1185">Reference proteome</keyword>
<name>A0ABS6WTI9_9HYPH</name>